<sequence>MTPAATAPQVRPVSARTALVRILLVADPPTLTSRQICAATTLVGYPESTIRVAVSRMVTAGELRRADGTYTLDPARHARRTDLALPTELPWTGDWEQALVTTTGRSPADRAALRATLLDLRLAELREGVWMRPANLARPWPDTLTTVTPLRTHPVPDPRALAARLWDLDSWSTRATALLTALRTPDPTDRFAAACAVIEHLRTDPVLPESLQPPAWPAAPLRRVCTDYLDWFATTLGHPFHPPGNTRLPAD</sequence>
<name>A0ABW6PUL8_9NOCA</name>
<dbReference type="Gene3D" id="3.30.70.2650">
    <property type="match status" value="1"/>
</dbReference>
<dbReference type="Gene3D" id="1.20.58.1460">
    <property type="match status" value="1"/>
</dbReference>
<dbReference type="EMBL" id="JBIAMX010000017">
    <property type="protein sequence ID" value="MFF0545880.1"/>
    <property type="molecule type" value="Genomic_DNA"/>
</dbReference>
<accession>A0ABW6PUL8</accession>
<keyword evidence="2" id="KW-1185">Reference proteome</keyword>
<organism evidence="1 2">
    <name type="scientific">Nocardia thailandica</name>
    <dbReference type="NCBI Taxonomy" id="257275"/>
    <lineage>
        <taxon>Bacteria</taxon>
        <taxon>Bacillati</taxon>
        <taxon>Actinomycetota</taxon>
        <taxon>Actinomycetes</taxon>
        <taxon>Mycobacteriales</taxon>
        <taxon>Nocardiaceae</taxon>
        <taxon>Nocardia</taxon>
    </lineage>
</organism>
<gene>
    <name evidence="1" type="ORF">ACFYTF_23870</name>
</gene>
<protein>
    <submittedName>
        <fullName evidence="1">PaaX domain-containing protein, C- domain protein</fullName>
    </submittedName>
</protein>
<comment type="caution">
    <text evidence="1">The sequence shown here is derived from an EMBL/GenBank/DDBJ whole genome shotgun (WGS) entry which is preliminary data.</text>
</comment>
<proteinExistence type="predicted"/>
<evidence type="ECO:0000313" key="2">
    <source>
        <dbReference type="Proteomes" id="UP001601444"/>
    </source>
</evidence>
<evidence type="ECO:0000313" key="1">
    <source>
        <dbReference type="EMBL" id="MFF0545880.1"/>
    </source>
</evidence>
<dbReference type="Gene3D" id="1.10.10.10">
    <property type="entry name" value="Winged helix-like DNA-binding domain superfamily/Winged helix DNA-binding domain"/>
    <property type="match status" value="1"/>
</dbReference>
<dbReference type="PANTHER" id="PTHR30319">
    <property type="entry name" value="PHENYLACETIC ACID REGULATOR-RELATED TRANSCRIPTIONAL REPRESSOR"/>
    <property type="match status" value="1"/>
</dbReference>
<dbReference type="PANTHER" id="PTHR30319:SF1">
    <property type="entry name" value="TRANSCRIPTIONAL REPRESSOR PAAX"/>
    <property type="match status" value="1"/>
</dbReference>
<reference evidence="1 2" key="1">
    <citation type="submission" date="2024-10" db="EMBL/GenBank/DDBJ databases">
        <title>The Natural Products Discovery Center: Release of the First 8490 Sequenced Strains for Exploring Actinobacteria Biosynthetic Diversity.</title>
        <authorList>
            <person name="Kalkreuter E."/>
            <person name="Kautsar S.A."/>
            <person name="Yang D."/>
            <person name="Bader C.D."/>
            <person name="Teijaro C.N."/>
            <person name="Fluegel L."/>
            <person name="Davis C.M."/>
            <person name="Simpson J.R."/>
            <person name="Lauterbach L."/>
            <person name="Steele A.D."/>
            <person name="Gui C."/>
            <person name="Meng S."/>
            <person name="Li G."/>
            <person name="Viehrig K."/>
            <person name="Ye F."/>
            <person name="Su P."/>
            <person name="Kiefer A.F."/>
            <person name="Nichols A."/>
            <person name="Cepeda A.J."/>
            <person name="Yan W."/>
            <person name="Fan B."/>
            <person name="Jiang Y."/>
            <person name="Adhikari A."/>
            <person name="Zheng C.-J."/>
            <person name="Schuster L."/>
            <person name="Cowan T.M."/>
            <person name="Smanski M.J."/>
            <person name="Chevrette M.G."/>
            <person name="De Carvalho L.P.S."/>
            <person name="Shen B."/>
        </authorList>
    </citation>
    <scope>NUCLEOTIDE SEQUENCE [LARGE SCALE GENOMIC DNA]</scope>
    <source>
        <strain evidence="1 2">NPDC004045</strain>
    </source>
</reference>
<dbReference type="RefSeq" id="WP_387702324.1">
    <property type="nucleotide sequence ID" value="NZ_JBIAMX010000017.1"/>
</dbReference>
<dbReference type="Proteomes" id="UP001601444">
    <property type="component" value="Unassembled WGS sequence"/>
</dbReference>
<dbReference type="InterPro" id="IPR036388">
    <property type="entry name" value="WH-like_DNA-bd_sf"/>
</dbReference>